<organism evidence="1 2">
    <name type="scientific">Naganishia onofrii</name>
    <dbReference type="NCBI Taxonomy" id="1851511"/>
    <lineage>
        <taxon>Eukaryota</taxon>
        <taxon>Fungi</taxon>
        <taxon>Dikarya</taxon>
        <taxon>Basidiomycota</taxon>
        <taxon>Agaricomycotina</taxon>
        <taxon>Tremellomycetes</taxon>
        <taxon>Filobasidiales</taxon>
        <taxon>Filobasidiaceae</taxon>
        <taxon>Naganishia</taxon>
    </lineage>
</organism>
<evidence type="ECO:0000313" key="1">
    <source>
        <dbReference type="EMBL" id="KAJ9118932.1"/>
    </source>
</evidence>
<reference evidence="1" key="1">
    <citation type="submission" date="2023-04" db="EMBL/GenBank/DDBJ databases">
        <title>Draft Genome sequencing of Naganishia species isolated from polar environments using Oxford Nanopore Technology.</title>
        <authorList>
            <person name="Leo P."/>
            <person name="Venkateswaran K."/>
        </authorList>
    </citation>
    <scope>NUCLEOTIDE SEQUENCE</scope>
    <source>
        <strain evidence="1">DBVPG 5303</strain>
    </source>
</reference>
<accession>A0ACC2X6Q2</accession>
<sequence>MDLSSLYTTLASPPGQLQQAEVDMMEKFKVAALSITNLYKSSVLTSKHAYSAGYAACLNDIQQILQSSLSGASAAPPNQHIAQERLRQIAQEQDASAAGRTLARLMDWIEARQEAMKLEEEEEKEEEQREAEAAREREDSKQRLARKPTPMDGDTRLAPSASNNPRPVDTDMAQHRASPAPPSAGIKQRDALVKAVELARSRSRSASAQQVPSSTSAPGEMQSQQASHVQETRNEPMINLVSSPIAVSSPVAPSSPVTTFTTRPLKPYPLHHQKSNGRMGSMKASSAASQFKPSLPETIPFFPLFQSSESISAFDGTTHGTDVPDNESLEPGIGGKRSHESVFGGSPGVNSFTARSGSGRRRGTAGDRDQSRHHTTKGLFGGKDPESTSEDDRQRKRQTRR</sequence>
<keyword evidence="2" id="KW-1185">Reference proteome</keyword>
<dbReference type="EMBL" id="JASBWV010000026">
    <property type="protein sequence ID" value="KAJ9118932.1"/>
    <property type="molecule type" value="Genomic_DNA"/>
</dbReference>
<comment type="caution">
    <text evidence="1">The sequence shown here is derived from an EMBL/GenBank/DDBJ whole genome shotgun (WGS) entry which is preliminary data.</text>
</comment>
<dbReference type="Proteomes" id="UP001234202">
    <property type="component" value="Unassembled WGS sequence"/>
</dbReference>
<evidence type="ECO:0000313" key="2">
    <source>
        <dbReference type="Proteomes" id="UP001234202"/>
    </source>
</evidence>
<protein>
    <submittedName>
        <fullName evidence="1">Uncharacterized protein</fullName>
    </submittedName>
</protein>
<proteinExistence type="predicted"/>
<name>A0ACC2X6Q2_9TREE</name>
<gene>
    <name evidence="1" type="ORF">QFC24_005897</name>
</gene>